<dbReference type="Pfam" id="PF18144">
    <property type="entry name" value="SMODS"/>
    <property type="match status" value="1"/>
</dbReference>
<gene>
    <name evidence="2" type="ORF">POL67_26010</name>
</gene>
<sequence>MELPTYFTDFLQAIRPTDAQRRALRDGHIKLRERLMAFEPLKLAFVTTFLQGSYRRSTAVRPSPGRRSDVDIIVVTRLHENDYTPAEALALFEPFVEKHYKDQYRIQGRSIGIHQEQVDLDLVITSSPPESIMGILPEDDEELDEETEAERNRKIARGNTWKKHSLRIPDRDAKRWEDTHPLAQLAWTREKNGRTSGHFVNVVKAIKWWRYNHQPALNHPKSYPLERIIADCCPDGIRSVAEGVTKTLEAVVTRYGFGKPLLPDHGCHPDVLHRVTEAQFREFYGAATTAARLARLALEAESIEQSATLWRALFGDKFPEPPKDEDEGSRGGFSERSGPSRVGSGRFA</sequence>
<dbReference type="InterPro" id="IPR043519">
    <property type="entry name" value="NT_sf"/>
</dbReference>
<evidence type="ECO:0000313" key="2">
    <source>
        <dbReference type="EMBL" id="MDC0744814.1"/>
    </source>
</evidence>
<protein>
    <submittedName>
        <fullName evidence="2">Nucleotidyltransferase</fullName>
    </submittedName>
</protein>
<dbReference type="Proteomes" id="UP001221411">
    <property type="component" value="Unassembled WGS sequence"/>
</dbReference>
<evidence type="ECO:0000313" key="3">
    <source>
        <dbReference type="Proteomes" id="UP001221411"/>
    </source>
</evidence>
<reference evidence="2 3" key="1">
    <citation type="submission" date="2022-11" db="EMBL/GenBank/DDBJ databases">
        <title>Minimal conservation of predation-associated metabolite biosynthetic gene clusters underscores biosynthetic potential of Myxococcota including descriptions for ten novel species: Archangium lansinium sp. nov., Myxococcus landrumus sp. nov., Nannocystis bai.</title>
        <authorList>
            <person name="Ahearne A."/>
            <person name="Stevens C."/>
            <person name="Dowd S."/>
        </authorList>
    </citation>
    <scope>NUCLEOTIDE SEQUENCE [LARGE SCALE GENOMIC DNA]</scope>
    <source>
        <strain evidence="2 3">RJM3</strain>
    </source>
</reference>
<dbReference type="RefSeq" id="WP_271921736.1">
    <property type="nucleotide sequence ID" value="NZ_JAQNDO010000001.1"/>
</dbReference>
<proteinExistence type="predicted"/>
<dbReference type="EMBL" id="JAQNDO010000001">
    <property type="protein sequence ID" value="MDC0744814.1"/>
    <property type="molecule type" value="Genomic_DNA"/>
</dbReference>
<organism evidence="2 3">
    <name type="scientific">Polyangium mundeleinium</name>
    <dbReference type="NCBI Taxonomy" id="2995306"/>
    <lineage>
        <taxon>Bacteria</taxon>
        <taxon>Pseudomonadati</taxon>
        <taxon>Myxococcota</taxon>
        <taxon>Polyangia</taxon>
        <taxon>Polyangiales</taxon>
        <taxon>Polyangiaceae</taxon>
        <taxon>Polyangium</taxon>
    </lineage>
</organism>
<keyword evidence="3" id="KW-1185">Reference proteome</keyword>
<feature type="compositionally biased region" description="Low complexity" evidence="1">
    <location>
        <begin position="332"/>
        <end position="341"/>
    </location>
</feature>
<evidence type="ECO:0000256" key="1">
    <source>
        <dbReference type="SAM" id="MobiDB-lite"/>
    </source>
</evidence>
<name>A0ABT5ESL3_9BACT</name>
<dbReference type="SUPFAM" id="SSF81301">
    <property type="entry name" value="Nucleotidyltransferase"/>
    <property type="match status" value="1"/>
</dbReference>
<feature type="region of interest" description="Disordered" evidence="1">
    <location>
        <begin position="316"/>
        <end position="348"/>
    </location>
</feature>
<comment type="caution">
    <text evidence="2">The sequence shown here is derived from an EMBL/GenBank/DDBJ whole genome shotgun (WGS) entry which is preliminary data.</text>
</comment>
<accession>A0ABT5ESL3</accession>